<dbReference type="PANTHER" id="PTHR43133">
    <property type="entry name" value="RNA POLYMERASE ECF-TYPE SIGMA FACTO"/>
    <property type="match status" value="1"/>
</dbReference>
<dbReference type="InterPro" id="IPR013324">
    <property type="entry name" value="RNA_pol_sigma_r3/r4-like"/>
</dbReference>
<organism evidence="6 7">
    <name type="scientific">Salmonirosea aquatica</name>
    <dbReference type="NCBI Taxonomy" id="2654236"/>
    <lineage>
        <taxon>Bacteria</taxon>
        <taxon>Pseudomonadati</taxon>
        <taxon>Bacteroidota</taxon>
        <taxon>Cytophagia</taxon>
        <taxon>Cytophagales</taxon>
        <taxon>Spirosomataceae</taxon>
        <taxon>Salmonirosea</taxon>
    </lineage>
</organism>
<evidence type="ECO:0000313" key="7">
    <source>
        <dbReference type="Proteomes" id="UP000479293"/>
    </source>
</evidence>
<evidence type="ECO:0000256" key="2">
    <source>
        <dbReference type="ARBA" id="ARBA00023015"/>
    </source>
</evidence>
<evidence type="ECO:0000256" key="4">
    <source>
        <dbReference type="ARBA" id="ARBA00023125"/>
    </source>
</evidence>
<evidence type="ECO:0000256" key="5">
    <source>
        <dbReference type="ARBA" id="ARBA00023163"/>
    </source>
</evidence>
<dbReference type="Proteomes" id="UP000479293">
    <property type="component" value="Unassembled WGS sequence"/>
</dbReference>
<dbReference type="InterPro" id="IPR036388">
    <property type="entry name" value="WH-like_DNA-bd_sf"/>
</dbReference>
<keyword evidence="7" id="KW-1185">Reference proteome</keyword>
<dbReference type="SUPFAM" id="SSF88946">
    <property type="entry name" value="Sigma2 domain of RNA polymerase sigma factors"/>
    <property type="match status" value="1"/>
</dbReference>
<dbReference type="InterPro" id="IPR039425">
    <property type="entry name" value="RNA_pol_sigma-70-like"/>
</dbReference>
<comment type="similarity">
    <text evidence="1">Belongs to the sigma-70 factor family. ECF subfamily.</text>
</comment>
<protein>
    <submittedName>
        <fullName evidence="6">RNA polymerase subunit sigma-24</fullName>
    </submittedName>
</protein>
<keyword evidence="4" id="KW-0238">DNA-binding</keyword>
<reference evidence="6 7" key="1">
    <citation type="submission" date="2019-10" db="EMBL/GenBank/DDBJ databases">
        <title>Draft Genome Sequence of Cytophagaceae sp. SJW1-29.</title>
        <authorList>
            <person name="Choi A."/>
        </authorList>
    </citation>
    <scope>NUCLEOTIDE SEQUENCE [LARGE SCALE GENOMIC DNA]</scope>
    <source>
        <strain evidence="6 7">SJW1-29</strain>
    </source>
</reference>
<dbReference type="GO" id="GO:0016987">
    <property type="term" value="F:sigma factor activity"/>
    <property type="evidence" value="ECO:0007669"/>
    <property type="project" value="UniProtKB-KW"/>
</dbReference>
<accession>A0A7C9FPS2</accession>
<dbReference type="GO" id="GO:0003677">
    <property type="term" value="F:DNA binding"/>
    <property type="evidence" value="ECO:0007669"/>
    <property type="project" value="UniProtKB-KW"/>
</dbReference>
<dbReference type="RefSeq" id="WP_152759197.1">
    <property type="nucleotide sequence ID" value="NZ_WHLY01000002.1"/>
</dbReference>
<keyword evidence="3" id="KW-0731">Sigma factor</keyword>
<sequence>MNFLAKTPQDSSIIEGIRTGGPRRRSYENHLYEKYAYLIRDGQRKHRLSAEDCSMAYSDAVLTVIEHLVSGRFEGRSELKTYLHQIFSNKCVDLVRRNTTKKAQVYQPGPLTDALNLLPDEARSVVQEIMRQQDVDLLRHRLGALGDKCRRILWAWGEGYKDEEIAMQLDYQSAAVAKTSRRRCLDKLRELYHTGK</sequence>
<proteinExistence type="inferred from homology"/>
<dbReference type="PANTHER" id="PTHR43133:SF8">
    <property type="entry name" value="RNA POLYMERASE SIGMA FACTOR HI_1459-RELATED"/>
    <property type="match status" value="1"/>
</dbReference>
<name>A0A7C9FPS2_9BACT</name>
<keyword evidence="5" id="KW-0804">Transcription</keyword>
<evidence type="ECO:0000313" key="6">
    <source>
        <dbReference type="EMBL" id="MPR33689.1"/>
    </source>
</evidence>
<dbReference type="InterPro" id="IPR013325">
    <property type="entry name" value="RNA_pol_sigma_r2"/>
</dbReference>
<dbReference type="GO" id="GO:0006352">
    <property type="term" value="P:DNA-templated transcription initiation"/>
    <property type="evidence" value="ECO:0007669"/>
    <property type="project" value="InterPro"/>
</dbReference>
<dbReference type="SUPFAM" id="SSF88659">
    <property type="entry name" value="Sigma3 and sigma4 domains of RNA polymerase sigma factors"/>
    <property type="match status" value="1"/>
</dbReference>
<dbReference type="Gene3D" id="1.10.10.10">
    <property type="entry name" value="Winged helix-like DNA-binding domain superfamily/Winged helix DNA-binding domain"/>
    <property type="match status" value="1"/>
</dbReference>
<keyword evidence="2" id="KW-0805">Transcription regulation</keyword>
<gene>
    <name evidence="6" type="ORF">GBK04_09985</name>
</gene>
<evidence type="ECO:0000256" key="3">
    <source>
        <dbReference type="ARBA" id="ARBA00023082"/>
    </source>
</evidence>
<dbReference type="EMBL" id="WHLY01000002">
    <property type="protein sequence ID" value="MPR33689.1"/>
    <property type="molecule type" value="Genomic_DNA"/>
</dbReference>
<dbReference type="AlphaFoldDB" id="A0A7C9FPS2"/>
<evidence type="ECO:0000256" key="1">
    <source>
        <dbReference type="ARBA" id="ARBA00010641"/>
    </source>
</evidence>
<dbReference type="Gene3D" id="1.10.1740.10">
    <property type="match status" value="1"/>
</dbReference>
<comment type="caution">
    <text evidence="6">The sequence shown here is derived from an EMBL/GenBank/DDBJ whole genome shotgun (WGS) entry which is preliminary data.</text>
</comment>